<dbReference type="AlphaFoldDB" id="E0UE31"/>
<keyword evidence="1" id="KW-0472">Membrane</keyword>
<dbReference type="RefSeq" id="WP_013321143.1">
    <property type="nucleotide sequence ID" value="NC_014501.1"/>
</dbReference>
<organism evidence="3 4">
    <name type="scientific">Gloeothece verrucosa (strain PCC 7822)</name>
    <name type="common">Cyanothece sp. (strain PCC 7822)</name>
    <dbReference type="NCBI Taxonomy" id="497965"/>
    <lineage>
        <taxon>Bacteria</taxon>
        <taxon>Bacillati</taxon>
        <taxon>Cyanobacteriota</taxon>
        <taxon>Cyanophyceae</taxon>
        <taxon>Oscillatoriophycideae</taxon>
        <taxon>Chroococcales</taxon>
        <taxon>Aphanothecaceae</taxon>
        <taxon>Gloeothece</taxon>
        <taxon>Gloeothece verrucosa</taxon>
    </lineage>
</organism>
<gene>
    <name evidence="3" type="ordered locus">Cyan7822_1025</name>
</gene>
<feature type="transmembrane region" description="Helical" evidence="1">
    <location>
        <begin position="88"/>
        <end position="112"/>
    </location>
</feature>
<keyword evidence="1" id="KW-0812">Transmembrane</keyword>
<protein>
    <submittedName>
        <fullName evidence="3">Nucleoside recognition domain protein</fullName>
    </submittedName>
</protein>
<feature type="transmembrane region" description="Helical" evidence="1">
    <location>
        <begin position="133"/>
        <end position="156"/>
    </location>
</feature>
<feature type="transmembrane region" description="Helical" evidence="1">
    <location>
        <begin position="162"/>
        <end position="184"/>
    </location>
</feature>
<evidence type="ECO:0000259" key="2">
    <source>
        <dbReference type="Pfam" id="PF07670"/>
    </source>
</evidence>
<keyword evidence="4" id="KW-1185">Reference proteome</keyword>
<dbReference type="EMBL" id="CP002198">
    <property type="protein sequence ID" value="ADN13035.1"/>
    <property type="molecule type" value="Genomic_DNA"/>
</dbReference>
<feature type="transmembrane region" description="Helical" evidence="1">
    <location>
        <begin position="36"/>
        <end position="54"/>
    </location>
</feature>
<feature type="domain" description="Nucleoside transporter/FeoB GTPase Gate" evidence="2">
    <location>
        <begin position="42"/>
        <end position="146"/>
    </location>
</feature>
<keyword evidence="1" id="KW-1133">Transmembrane helix</keyword>
<dbReference type="KEGG" id="cyj:Cyan7822_1025"/>
<dbReference type="HOGENOM" id="CLU_089992_1_0_3"/>
<evidence type="ECO:0000256" key="1">
    <source>
        <dbReference type="SAM" id="Phobius"/>
    </source>
</evidence>
<proteinExistence type="predicted"/>
<sequence length="223" mass="23874">MLNYIWFGIIFISVIVGSFTGNIDKVTEAAISSAETAVEIAIGLIGTMALWLGVMKIAEESGLVHVIAKVVKPITVRLFPDVPPEHPAMGSIVLNMSANVLGLGNAATPLGLKAMQELQELNPRKDTATNAMCMFLAINTSSVQLILPAQVVALMKGASSEIFLPTILATGLSTTSAIISAIILSKMKRFKLEPVYQDFPLISTSNSHKINHAEITEEENVND</sequence>
<evidence type="ECO:0000313" key="4">
    <source>
        <dbReference type="Proteomes" id="UP000008206"/>
    </source>
</evidence>
<dbReference type="InterPro" id="IPR011642">
    <property type="entry name" value="Gate_dom"/>
</dbReference>
<accession>E0UE31</accession>
<evidence type="ECO:0000313" key="3">
    <source>
        <dbReference type="EMBL" id="ADN13035.1"/>
    </source>
</evidence>
<feature type="transmembrane region" description="Helical" evidence="1">
    <location>
        <begin position="6"/>
        <end position="24"/>
    </location>
</feature>
<reference evidence="4" key="1">
    <citation type="journal article" date="2011" name="MBio">
        <title>Novel metabolic attributes of the genus Cyanothece, comprising a group of unicellular nitrogen-fixing Cyanobacteria.</title>
        <authorList>
            <person name="Bandyopadhyay A."/>
            <person name="Elvitigala T."/>
            <person name="Welsh E."/>
            <person name="Stockel J."/>
            <person name="Liberton M."/>
            <person name="Min H."/>
            <person name="Sherman L.A."/>
            <person name="Pakrasi H.B."/>
        </authorList>
    </citation>
    <scope>NUCLEOTIDE SEQUENCE [LARGE SCALE GENOMIC DNA]</scope>
    <source>
        <strain evidence="4">PCC 7822</strain>
    </source>
</reference>
<dbReference type="Proteomes" id="UP000008206">
    <property type="component" value="Chromosome"/>
</dbReference>
<dbReference type="Pfam" id="PF07670">
    <property type="entry name" value="Gate"/>
    <property type="match status" value="1"/>
</dbReference>
<name>E0UE31_GLOV7</name>
<dbReference type="eggNOG" id="COG2715">
    <property type="taxonomic scope" value="Bacteria"/>
</dbReference>